<dbReference type="Pfam" id="PF00672">
    <property type="entry name" value="HAMP"/>
    <property type="match status" value="1"/>
</dbReference>
<comment type="similarity">
    <text evidence="2">Belongs to the methyl-accepting chemotaxis (MCP) protein family.</text>
</comment>
<dbReference type="CDD" id="cd19411">
    <property type="entry name" value="MCP2201-like_sensor"/>
    <property type="match status" value="1"/>
</dbReference>
<dbReference type="Pfam" id="PF12729">
    <property type="entry name" value="4HB_MCP_1"/>
    <property type="match status" value="1"/>
</dbReference>
<dbReference type="PANTHER" id="PTHR43531:SF14">
    <property type="entry name" value="METHYL-ACCEPTING CHEMOTAXIS PROTEIN I-RELATED"/>
    <property type="match status" value="1"/>
</dbReference>
<feature type="domain" description="HAMP" evidence="7">
    <location>
        <begin position="210"/>
        <end position="262"/>
    </location>
</feature>
<evidence type="ECO:0000313" key="8">
    <source>
        <dbReference type="EMBL" id="TFW13901.1"/>
    </source>
</evidence>
<name>A0A4Y9S096_9BURK</name>
<evidence type="ECO:0000313" key="9">
    <source>
        <dbReference type="Proteomes" id="UP000297729"/>
    </source>
</evidence>
<dbReference type="CDD" id="cd11386">
    <property type="entry name" value="MCP_signal"/>
    <property type="match status" value="1"/>
</dbReference>
<keyword evidence="5" id="KW-0812">Transmembrane</keyword>
<dbReference type="InterPro" id="IPR024478">
    <property type="entry name" value="HlyB_4HB_MCP"/>
</dbReference>
<comment type="caution">
    <text evidence="8">The sequence shown here is derived from an EMBL/GenBank/DDBJ whole genome shotgun (WGS) entry which is preliminary data.</text>
</comment>
<evidence type="ECO:0000256" key="5">
    <source>
        <dbReference type="SAM" id="Phobius"/>
    </source>
</evidence>
<keyword evidence="9" id="KW-1185">Reference proteome</keyword>
<dbReference type="GO" id="GO:0005886">
    <property type="term" value="C:plasma membrane"/>
    <property type="evidence" value="ECO:0007669"/>
    <property type="project" value="TreeGrafter"/>
</dbReference>
<keyword evidence="1" id="KW-0488">Methylation</keyword>
<dbReference type="CDD" id="cd06225">
    <property type="entry name" value="HAMP"/>
    <property type="match status" value="1"/>
</dbReference>
<protein>
    <submittedName>
        <fullName evidence="8">HAMP domain-containing protein</fullName>
    </submittedName>
</protein>
<dbReference type="InterPro" id="IPR004090">
    <property type="entry name" value="Chemotax_Me-accpt_rcpt"/>
</dbReference>
<evidence type="ECO:0000259" key="6">
    <source>
        <dbReference type="PROSITE" id="PS50111"/>
    </source>
</evidence>
<keyword evidence="3" id="KW-0807">Transducer</keyword>
<organism evidence="8 9">
    <name type="scientific">Duganella callida</name>
    <dbReference type="NCBI Taxonomy" id="2561932"/>
    <lineage>
        <taxon>Bacteria</taxon>
        <taxon>Pseudomonadati</taxon>
        <taxon>Pseudomonadota</taxon>
        <taxon>Betaproteobacteria</taxon>
        <taxon>Burkholderiales</taxon>
        <taxon>Oxalobacteraceae</taxon>
        <taxon>Telluria group</taxon>
        <taxon>Duganella</taxon>
    </lineage>
</organism>
<dbReference type="Pfam" id="PF00015">
    <property type="entry name" value="MCPsignal"/>
    <property type="match status" value="1"/>
</dbReference>
<dbReference type="GO" id="GO:0006935">
    <property type="term" value="P:chemotaxis"/>
    <property type="evidence" value="ECO:0007669"/>
    <property type="project" value="InterPro"/>
</dbReference>
<dbReference type="InterPro" id="IPR004089">
    <property type="entry name" value="MCPsignal_dom"/>
</dbReference>
<gene>
    <name evidence="8" type="ORF">E4L98_27845</name>
</gene>
<evidence type="ECO:0000256" key="2">
    <source>
        <dbReference type="ARBA" id="ARBA00029447"/>
    </source>
</evidence>
<dbReference type="Proteomes" id="UP000297729">
    <property type="component" value="Unassembled WGS sequence"/>
</dbReference>
<feature type="domain" description="Methyl-accepting transducer" evidence="6">
    <location>
        <begin position="267"/>
        <end position="496"/>
    </location>
</feature>
<dbReference type="Gene3D" id="6.10.340.10">
    <property type="match status" value="1"/>
</dbReference>
<dbReference type="InterPro" id="IPR003660">
    <property type="entry name" value="HAMP_dom"/>
</dbReference>
<evidence type="ECO:0000259" key="7">
    <source>
        <dbReference type="PROSITE" id="PS50885"/>
    </source>
</evidence>
<dbReference type="InterPro" id="IPR051310">
    <property type="entry name" value="MCP_chemotaxis"/>
</dbReference>
<feature type="region of interest" description="Disordered" evidence="4">
    <location>
        <begin position="551"/>
        <end position="585"/>
    </location>
</feature>
<dbReference type="PROSITE" id="PS50111">
    <property type="entry name" value="CHEMOTAXIS_TRANSDUC_2"/>
    <property type="match status" value="1"/>
</dbReference>
<dbReference type="RefSeq" id="WP_135204795.1">
    <property type="nucleotide sequence ID" value="NZ_SPVG01000265.1"/>
</dbReference>
<sequence length="585" mass="62250">MNNLRIGTRLGIGFALILLLLVAMTVIGILRLSSASALTDEMINVRIRDERLIAEWGKIIEVNAARTSGAWMVRNPDDQKKLEALMAESSSRATQIQDQINANIDDPELKPLFKQVLETRKVYTDFRKNVFTAKNAGELETAGRIYEGDMTPARVRYLAALKNFADKQAALLDESATHIQQQYQSGRTLLIMLGVAAIVLGVVAAWWITRTITRPINEAVKVAETVSSGDLTSDIQVHSNDETGQLMHALKTMNSNLVNIVGQVRTGTDLIATASTEIAAGNQDLSSRTEEQASSLEETASSMEELTSTVRFNAENARQANALAISASEIASRGGSVVGEVVHTMGSITDSSRKIADIISVIDGIAFQTNILALNAAVEAARAGEQGRGFAVVASEVRNLAQRSASAAKDIKSLIDDSVQKVQAGSDLVDRAGQTMHEIVDSIQRVTQIMNQISHASEEQSQGIAQVNDAITQMDQVTQQNAALVEQAAAAAESMQEQSAKLADVVSVFKLDAAYATPALPRAATRTTALARTATGAATAVPAPAKIAASARGAAAVSGSSGAGESMPPRRKPVSAASQDDWEEF</sequence>
<dbReference type="EMBL" id="SPVG01000265">
    <property type="protein sequence ID" value="TFW13901.1"/>
    <property type="molecule type" value="Genomic_DNA"/>
</dbReference>
<dbReference type="InterPro" id="IPR047347">
    <property type="entry name" value="YvaQ-like_sensor"/>
</dbReference>
<feature type="transmembrane region" description="Helical" evidence="5">
    <location>
        <begin position="12"/>
        <end position="32"/>
    </location>
</feature>
<dbReference type="GO" id="GO:0004888">
    <property type="term" value="F:transmembrane signaling receptor activity"/>
    <property type="evidence" value="ECO:0007669"/>
    <property type="project" value="InterPro"/>
</dbReference>
<dbReference type="PROSITE" id="PS50885">
    <property type="entry name" value="HAMP"/>
    <property type="match status" value="1"/>
</dbReference>
<keyword evidence="5" id="KW-0472">Membrane</keyword>
<dbReference type="PRINTS" id="PR00260">
    <property type="entry name" value="CHEMTRNSDUCR"/>
</dbReference>
<dbReference type="FunFam" id="1.10.287.950:FF:000002">
    <property type="entry name" value="Methyl-accepting chemotaxis protein"/>
    <property type="match status" value="1"/>
</dbReference>
<dbReference type="GO" id="GO:0007165">
    <property type="term" value="P:signal transduction"/>
    <property type="evidence" value="ECO:0007669"/>
    <property type="project" value="UniProtKB-KW"/>
</dbReference>
<dbReference type="Gene3D" id="1.10.287.950">
    <property type="entry name" value="Methyl-accepting chemotaxis protein"/>
    <property type="match status" value="1"/>
</dbReference>
<reference evidence="8 9" key="1">
    <citation type="submission" date="2019-03" db="EMBL/GenBank/DDBJ databases">
        <title>Draft Genome Sequence of Duganella callidus sp. nov., a Novel Duganella Species Isolated from Cultivated Soil.</title>
        <authorList>
            <person name="Raths R."/>
            <person name="Peta V."/>
            <person name="Bucking H."/>
        </authorList>
    </citation>
    <scope>NUCLEOTIDE SEQUENCE [LARGE SCALE GENOMIC DNA]</scope>
    <source>
        <strain evidence="8 9">DN04</strain>
    </source>
</reference>
<keyword evidence="5" id="KW-1133">Transmembrane helix</keyword>
<dbReference type="SMART" id="SM00283">
    <property type="entry name" value="MA"/>
    <property type="match status" value="1"/>
</dbReference>
<dbReference type="SMART" id="SM00304">
    <property type="entry name" value="HAMP"/>
    <property type="match status" value="1"/>
</dbReference>
<proteinExistence type="inferred from homology"/>
<dbReference type="AlphaFoldDB" id="A0A4Y9S096"/>
<dbReference type="PANTHER" id="PTHR43531">
    <property type="entry name" value="PROTEIN ICFG"/>
    <property type="match status" value="1"/>
</dbReference>
<evidence type="ECO:0000256" key="4">
    <source>
        <dbReference type="SAM" id="MobiDB-lite"/>
    </source>
</evidence>
<evidence type="ECO:0000256" key="1">
    <source>
        <dbReference type="ARBA" id="ARBA00022481"/>
    </source>
</evidence>
<evidence type="ECO:0000256" key="3">
    <source>
        <dbReference type="PROSITE-ProRule" id="PRU00284"/>
    </source>
</evidence>
<accession>A0A4Y9S096</accession>
<feature type="compositionally biased region" description="Low complexity" evidence="4">
    <location>
        <begin position="551"/>
        <end position="560"/>
    </location>
</feature>
<dbReference type="SUPFAM" id="SSF58104">
    <property type="entry name" value="Methyl-accepting chemotaxis protein (MCP) signaling domain"/>
    <property type="match status" value="1"/>
</dbReference>
<dbReference type="OrthoDB" id="5441488at2"/>
<feature type="transmembrane region" description="Helical" evidence="5">
    <location>
        <begin position="189"/>
        <end position="208"/>
    </location>
</feature>